<dbReference type="SUPFAM" id="SSF53474">
    <property type="entry name" value="alpha/beta-Hydrolases"/>
    <property type="match status" value="1"/>
</dbReference>
<dbReference type="AlphaFoldDB" id="A0A1I0JLL3"/>
<dbReference type="PANTHER" id="PTHR43798">
    <property type="entry name" value="MONOACYLGLYCEROL LIPASE"/>
    <property type="match status" value="1"/>
</dbReference>
<proteinExistence type="predicted"/>
<evidence type="ECO:0000313" key="3">
    <source>
        <dbReference type="Proteomes" id="UP000199361"/>
    </source>
</evidence>
<feature type="domain" description="AB hydrolase-1" evidence="1">
    <location>
        <begin position="33"/>
        <end position="288"/>
    </location>
</feature>
<dbReference type="InterPro" id="IPR000073">
    <property type="entry name" value="AB_hydrolase_1"/>
</dbReference>
<accession>A0A1I0JLL3</accession>
<dbReference type="GO" id="GO:0003824">
    <property type="term" value="F:catalytic activity"/>
    <property type="evidence" value="ECO:0007669"/>
    <property type="project" value="UniProtKB-ARBA"/>
</dbReference>
<reference evidence="2 3" key="1">
    <citation type="submission" date="2016-10" db="EMBL/GenBank/DDBJ databases">
        <authorList>
            <person name="de Groot N.N."/>
        </authorList>
    </citation>
    <scope>NUCLEOTIDE SEQUENCE [LARGE SCALE GENOMIC DNA]</scope>
    <source>
        <strain evidence="2 3">CGMCC 4.5598</strain>
    </source>
</reference>
<dbReference type="Gene3D" id="3.40.50.1820">
    <property type="entry name" value="alpha/beta hydrolase"/>
    <property type="match status" value="1"/>
</dbReference>
<dbReference type="Pfam" id="PF00561">
    <property type="entry name" value="Abhydrolase_1"/>
    <property type="match status" value="1"/>
</dbReference>
<dbReference type="Proteomes" id="UP000199361">
    <property type="component" value="Unassembled WGS sequence"/>
</dbReference>
<protein>
    <submittedName>
        <fullName evidence="2">Haloalkane dehalogenase</fullName>
    </submittedName>
</protein>
<name>A0A1I0JLL3_9ACTN</name>
<dbReference type="InterPro" id="IPR029058">
    <property type="entry name" value="AB_hydrolase_fold"/>
</dbReference>
<dbReference type="RefSeq" id="WP_177240760.1">
    <property type="nucleotide sequence ID" value="NZ_FOHX01000006.1"/>
</dbReference>
<dbReference type="PRINTS" id="PR00111">
    <property type="entry name" value="ABHYDROLASE"/>
</dbReference>
<sequence>MDDARLPGYPFASHWFARDGLRQHYVDEGEGAPVLMLHGNPSWSYLWRRLITALRGEHRCLAPDHIGMGLSDKPGEDRYAHTLASRVADLDALTAHLVEHEGVADWGWTLVMHDWGGPIGMAWAARHPGRVARLVVLNTAAFPNPYGERVRPALRLPFWLLRETVAGERLFLRHHAFARLATLPPFGLRRRLPRDVRAAFLAPGRDPGHRVAVRRFVTDIPLGPADRAWPLLVQAAEGVRAFADRPVLIGWGLRDPVFDRAMLREWRRRLPHATVRAYPDAGHYVLEDAHERLVPEIAAFLRRRATLDHERRRA</sequence>
<evidence type="ECO:0000259" key="1">
    <source>
        <dbReference type="Pfam" id="PF00561"/>
    </source>
</evidence>
<dbReference type="PANTHER" id="PTHR43798:SF24">
    <property type="entry name" value="CIS-3-ALKYL-4-ALKYLOXETAN-2-ONE DECARBOXYLASE"/>
    <property type="match status" value="1"/>
</dbReference>
<keyword evidence="3" id="KW-1185">Reference proteome</keyword>
<dbReference type="GO" id="GO:0016020">
    <property type="term" value="C:membrane"/>
    <property type="evidence" value="ECO:0007669"/>
    <property type="project" value="TreeGrafter"/>
</dbReference>
<dbReference type="STRING" id="568860.SAMN05421811_10611"/>
<dbReference type="EMBL" id="FOHX01000006">
    <property type="protein sequence ID" value="SEU11294.1"/>
    <property type="molecule type" value="Genomic_DNA"/>
</dbReference>
<organism evidence="2 3">
    <name type="scientific">Nonomuraea wenchangensis</name>
    <dbReference type="NCBI Taxonomy" id="568860"/>
    <lineage>
        <taxon>Bacteria</taxon>
        <taxon>Bacillati</taxon>
        <taxon>Actinomycetota</taxon>
        <taxon>Actinomycetes</taxon>
        <taxon>Streptosporangiales</taxon>
        <taxon>Streptosporangiaceae</taxon>
        <taxon>Nonomuraea</taxon>
    </lineage>
</organism>
<gene>
    <name evidence="2" type="ORF">SAMN05421811_10611</name>
</gene>
<dbReference type="InterPro" id="IPR050266">
    <property type="entry name" value="AB_hydrolase_sf"/>
</dbReference>
<evidence type="ECO:0000313" key="2">
    <source>
        <dbReference type="EMBL" id="SEU11294.1"/>
    </source>
</evidence>